<evidence type="ECO:0000256" key="3">
    <source>
        <dbReference type="ARBA" id="ARBA00022452"/>
    </source>
</evidence>
<name>A0ABX0IPG3_9FLAO</name>
<dbReference type="InterPro" id="IPR039426">
    <property type="entry name" value="TonB-dep_rcpt-like"/>
</dbReference>
<keyword evidence="6" id="KW-0732">Signal</keyword>
<comment type="subcellular location">
    <subcellularLocation>
        <location evidence="1 12">Cell outer membrane</location>
        <topology evidence="1 12">Multi-pass membrane protein</topology>
    </subcellularLocation>
</comment>
<gene>
    <name evidence="16" type="ORF">FIA58_008400</name>
</gene>
<keyword evidence="16" id="KW-0675">Receptor</keyword>
<evidence type="ECO:0000256" key="2">
    <source>
        <dbReference type="ARBA" id="ARBA00022448"/>
    </source>
</evidence>
<keyword evidence="17" id="KW-1185">Reference proteome</keyword>
<reference evidence="16" key="2">
    <citation type="submission" date="2020-02" db="EMBL/GenBank/DDBJ databases">
        <title>Flavobacterium profundi sp. nov., isolated from a deep-sea seamount.</title>
        <authorList>
            <person name="Zhang D.-C."/>
        </authorList>
    </citation>
    <scope>NUCLEOTIDE SEQUENCE</scope>
    <source>
        <strain evidence="16">EC11</strain>
    </source>
</reference>
<keyword evidence="2 12" id="KW-0813">Transport</keyword>
<dbReference type="PROSITE" id="PS01156">
    <property type="entry name" value="TONB_DEPENDENT_REC_2"/>
    <property type="match status" value="1"/>
</dbReference>
<sequence>MKKLTYYSLIFFLILNLFQGYSQTKFKGAVKDDKEKLSLFGALVSIKADGTTAVDQVSVDFDGTFKVTTTKTFGTVEISMNGFITKSIPFYGKGDESTVDLGVIYLEENSVTERDIIVTTSSIDVIKDRKTPISSSTMRNYEMREKASNKDFIELTSQMPGVYTSRVGGGYGDTRMNVRGFEQNNISPMIDGIPVYDLEAGIVDWANIASMNDVASSIQLQRGLGASKLVNSSVAGTMNMILRDANYDKGGFLYNSVGNDGYKKFVGSFATGLLQSGFSANILLSSTSGDGYVNSTNFEAYSYYIALGFKKKKHDFQFKVFGSPQWHNQRVSDIALSTYIERGNGVDEPNYKYNRDWGYLDNEQNATKVNFGHKPLGIFQWDINFTDKTQLSAKLYGSKGTSGSTDFSGGILGSSAQDITDVNGQIDLTFISQYNSDTLDPDPTSVYNRDPNYIDGNGNEFYINSPYAGAYIDSNDNTVYTYDSGITLLSEITNQTFYGGILNLSTQLTDNFKLNYGLDARKTVYNKTRIVNNLFGADGYDLDFSSTPSYSLNTNNTALPEPLFDFTKKNLGATPVDYKYDAKIAYLGSYAQIEYDIWKLNFLAQGGFNRQFIQRVNYSLGNYAESNPGSGVYDIDNNTSESTSELSIDGYNAKFGVNFNVTAKHNLWANAGFVSRPPVFVTVFSGLNNDINPNYKNEKFKSIEIGYGFRSRSISLNISAYSSDHKDAETPYYSPEQGNFGTTSGINRVNRGVELDVTAAPMRRLILKGTLSLGDWKYSSNATFYDLLPGSTTPVSTLYIKDHKIGGAPQLMASMSASYEFFKNFNLGTNLKYSDKMYASPSLERYDPNFIVYKENATFFKNPILLPDFTVVDAFASYRFRINVVNYIDLRLNVDNIFNRKYISESNSSYEVDSPDPTTFDVATLSGPSFRDNGNVYRGLAGGNNAFFGLGRTWNFTVRYEF</sequence>
<keyword evidence="3 12" id="KW-1134">Transmembrane beta strand</keyword>
<feature type="domain" description="TonB-dependent receptor plug" evidence="15">
    <location>
        <begin position="128"/>
        <end position="236"/>
    </location>
</feature>
<dbReference type="InterPro" id="IPR000531">
    <property type="entry name" value="Beta-barrel_TonB"/>
</dbReference>
<keyword evidence="11 12" id="KW-0998">Cell outer membrane</keyword>
<dbReference type="PANTHER" id="PTHR32552:SF68">
    <property type="entry name" value="FERRICHROME OUTER MEMBRANE TRANSPORTER_PHAGE RECEPTOR"/>
    <property type="match status" value="1"/>
</dbReference>
<protein>
    <submittedName>
        <fullName evidence="16">TonB-dependent receptor</fullName>
    </submittedName>
</protein>
<feature type="domain" description="TonB-dependent receptor-like beta-barrel" evidence="14">
    <location>
        <begin position="427"/>
        <end position="897"/>
    </location>
</feature>
<dbReference type="Pfam" id="PF07715">
    <property type="entry name" value="Plug"/>
    <property type="match status" value="1"/>
</dbReference>
<dbReference type="Gene3D" id="2.170.130.10">
    <property type="entry name" value="TonB-dependent receptor, plug domain"/>
    <property type="match status" value="1"/>
</dbReference>
<dbReference type="EMBL" id="VEVQ02000004">
    <property type="protein sequence ID" value="NHN25697.1"/>
    <property type="molecule type" value="Genomic_DNA"/>
</dbReference>
<evidence type="ECO:0000256" key="13">
    <source>
        <dbReference type="RuleBase" id="RU003357"/>
    </source>
</evidence>
<accession>A0ABX0IPG3</accession>
<comment type="similarity">
    <text evidence="12 13">Belongs to the TonB-dependent receptor family.</text>
</comment>
<evidence type="ECO:0000256" key="7">
    <source>
        <dbReference type="ARBA" id="ARBA00023004"/>
    </source>
</evidence>
<comment type="caution">
    <text evidence="16">The sequence shown here is derived from an EMBL/GenBank/DDBJ whole genome shotgun (WGS) entry which is preliminary data.</text>
</comment>
<dbReference type="InterPro" id="IPR012910">
    <property type="entry name" value="Plug_dom"/>
</dbReference>
<dbReference type="Proteomes" id="UP000817854">
    <property type="component" value="Unassembled WGS sequence"/>
</dbReference>
<evidence type="ECO:0000256" key="8">
    <source>
        <dbReference type="ARBA" id="ARBA00023065"/>
    </source>
</evidence>
<keyword evidence="4" id="KW-0410">Iron transport</keyword>
<dbReference type="SUPFAM" id="SSF56935">
    <property type="entry name" value="Porins"/>
    <property type="match status" value="1"/>
</dbReference>
<evidence type="ECO:0000256" key="10">
    <source>
        <dbReference type="ARBA" id="ARBA00023136"/>
    </source>
</evidence>
<dbReference type="RefSeq" id="WP_140962033.1">
    <property type="nucleotide sequence ID" value="NZ_VEVQ02000004.1"/>
</dbReference>
<keyword evidence="5 12" id="KW-0812">Transmembrane</keyword>
<keyword evidence="8" id="KW-0406">Ion transport</keyword>
<proteinExistence type="inferred from homology"/>
<evidence type="ECO:0000256" key="1">
    <source>
        <dbReference type="ARBA" id="ARBA00004571"/>
    </source>
</evidence>
<evidence type="ECO:0000256" key="6">
    <source>
        <dbReference type="ARBA" id="ARBA00022729"/>
    </source>
</evidence>
<evidence type="ECO:0000256" key="4">
    <source>
        <dbReference type="ARBA" id="ARBA00022496"/>
    </source>
</evidence>
<dbReference type="Pfam" id="PF00593">
    <property type="entry name" value="TonB_dep_Rec_b-barrel"/>
    <property type="match status" value="1"/>
</dbReference>
<evidence type="ECO:0000256" key="11">
    <source>
        <dbReference type="ARBA" id="ARBA00023237"/>
    </source>
</evidence>
<reference evidence="16" key="1">
    <citation type="submission" date="2019-05" db="EMBL/GenBank/DDBJ databases">
        <authorList>
            <person name="Lianzixin W."/>
        </authorList>
    </citation>
    <scope>NUCLEOTIDE SEQUENCE</scope>
    <source>
        <strain evidence="16">EC11</strain>
    </source>
</reference>
<dbReference type="InterPro" id="IPR010917">
    <property type="entry name" value="TonB_rcpt_CS"/>
</dbReference>
<evidence type="ECO:0000256" key="5">
    <source>
        <dbReference type="ARBA" id="ARBA00022692"/>
    </source>
</evidence>
<evidence type="ECO:0000313" key="17">
    <source>
        <dbReference type="Proteomes" id="UP000817854"/>
    </source>
</evidence>
<dbReference type="InterPro" id="IPR036942">
    <property type="entry name" value="Beta-barrel_TonB_sf"/>
</dbReference>
<evidence type="ECO:0000256" key="9">
    <source>
        <dbReference type="ARBA" id="ARBA00023077"/>
    </source>
</evidence>
<dbReference type="Gene3D" id="2.40.170.20">
    <property type="entry name" value="TonB-dependent receptor, beta-barrel domain"/>
    <property type="match status" value="1"/>
</dbReference>
<dbReference type="InterPro" id="IPR037066">
    <property type="entry name" value="Plug_dom_sf"/>
</dbReference>
<evidence type="ECO:0000256" key="12">
    <source>
        <dbReference type="PROSITE-ProRule" id="PRU01360"/>
    </source>
</evidence>
<evidence type="ECO:0000313" key="16">
    <source>
        <dbReference type="EMBL" id="NHN25697.1"/>
    </source>
</evidence>
<organism evidence="16 17">
    <name type="scientific">Flavobacterium jejuense</name>
    <dbReference type="NCBI Taxonomy" id="1544455"/>
    <lineage>
        <taxon>Bacteria</taxon>
        <taxon>Pseudomonadati</taxon>
        <taxon>Bacteroidota</taxon>
        <taxon>Flavobacteriia</taxon>
        <taxon>Flavobacteriales</taxon>
        <taxon>Flavobacteriaceae</taxon>
        <taxon>Flavobacterium</taxon>
    </lineage>
</organism>
<keyword evidence="10 12" id="KW-0472">Membrane</keyword>
<keyword evidence="7" id="KW-0408">Iron</keyword>
<keyword evidence="9 13" id="KW-0798">TonB box</keyword>
<evidence type="ECO:0000259" key="14">
    <source>
        <dbReference type="Pfam" id="PF00593"/>
    </source>
</evidence>
<dbReference type="PANTHER" id="PTHR32552">
    <property type="entry name" value="FERRICHROME IRON RECEPTOR-RELATED"/>
    <property type="match status" value="1"/>
</dbReference>
<dbReference type="PROSITE" id="PS52016">
    <property type="entry name" value="TONB_DEPENDENT_REC_3"/>
    <property type="match status" value="1"/>
</dbReference>
<evidence type="ECO:0000259" key="15">
    <source>
        <dbReference type="Pfam" id="PF07715"/>
    </source>
</evidence>